<evidence type="ECO:0000256" key="3">
    <source>
        <dbReference type="ARBA" id="ARBA00012723"/>
    </source>
</evidence>
<dbReference type="SUPFAM" id="SSF52833">
    <property type="entry name" value="Thioredoxin-like"/>
    <property type="match status" value="1"/>
</dbReference>
<comment type="catalytic activity">
    <reaction evidence="1">
        <text>Catalyzes the rearrangement of -S-S- bonds in proteins.</text>
        <dbReference type="EC" id="5.3.4.1"/>
    </reaction>
</comment>
<evidence type="ECO:0000256" key="1">
    <source>
        <dbReference type="ARBA" id="ARBA00001182"/>
    </source>
</evidence>
<dbReference type="SUPFAM" id="SSF47933">
    <property type="entry name" value="ERP29 C domain-like"/>
    <property type="match status" value="1"/>
</dbReference>
<dbReference type="GO" id="GO:0003756">
    <property type="term" value="F:protein disulfide isomerase activity"/>
    <property type="evidence" value="ECO:0007669"/>
    <property type="project" value="UniProtKB-EC"/>
</dbReference>
<feature type="domain" description="Thioredoxin" evidence="7">
    <location>
        <begin position="74"/>
        <end position="192"/>
    </location>
</feature>
<name>A0A2N5TTI1_9BASI</name>
<organism evidence="8 9">
    <name type="scientific">Puccinia coronata f. sp. avenae</name>
    <dbReference type="NCBI Taxonomy" id="200324"/>
    <lineage>
        <taxon>Eukaryota</taxon>
        <taxon>Fungi</taxon>
        <taxon>Dikarya</taxon>
        <taxon>Basidiomycota</taxon>
        <taxon>Pucciniomycotina</taxon>
        <taxon>Pucciniomycetes</taxon>
        <taxon>Pucciniales</taxon>
        <taxon>Pucciniaceae</taxon>
        <taxon>Puccinia</taxon>
    </lineage>
</organism>
<dbReference type="InterPro" id="IPR036356">
    <property type="entry name" value="ERp29_C_sf"/>
</dbReference>
<evidence type="ECO:0000313" key="8">
    <source>
        <dbReference type="EMBL" id="PLW28815.1"/>
    </source>
</evidence>
<dbReference type="CDD" id="cd00238">
    <property type="entry name" value="ERp29c"/>
    <property type="match status" value="1"/>
</dbReference>
<keyword evidence="4" id="KW-1015">Disulfide bond</keyword>
<gene>
    <name evidence="8" type="ORF">PCANC_25195</name>
</gene>
<dbReference type="Gene3D" id="3.40.30.10">
    <property type="entry name" value="Glutaredoxin"/>
    <property type="match status" value="1"/>
</dbReference>
<evidence type="ECO:0000256" key="2">
    <source>
        <dbReference type="ARBA" id="ARBA00006347"/>
    </source>
</evidence>
<dbReference type="AlphaFoldDB" id="A0A2N5TTI1"/>
<keyword evidence="6" id="KW-0676">Redox-active center</keyword>
<dbReference type="InterPro" id="IPR017937">
    <property type="entry name" value="Thioredoxin_CS"/>
</dbReference>
<dbReference type="PANTHER" id="PTHR45672:SF11">
    <property type="entry name" value="PROTEIN DISULFIDE-ISOMERASE C17H9.14C"/>
    <property type="match status" value="1"/>
</dbReference>
<dbReference type="EC" id="5.3.4.1" evidence="3"/>
<evidence type="ECO:0000256" key="5">
    <source>
        <dbReference type="ARBA" id="ARBA00023235"/>
    </source>
</evidence>
<accession>A0A2N5TTI1</accession>
<protein>
    <recommendedName>
        <fullName evidence="3">protein disulfide-isomerase</fullName>
        <ecNumber evidence="3">5.3.4.1</ecNumber>
    </recommendedName>
</protein>
<dbReference type="PROSITE" id="PS00194">
    <property type="entry name" value="THIOREDOXIN_1"/>
    <property type="match status" value="1"/>
</dbReference>
<evidence type="ECO:0000256" key="4">
    <source>
        <dbReference type="ARBA" id="ARBA00023157"/>
    </source>
</evidence>
<proteinExistence type="inferred from homology"/>
<comment type="similarity">
    <text evidence="2">Belongs to the protein disulfide isomerase family.</text>
</comment>
<dbReference type="InterPro" id="IPR036249">
    <property type="entry name" value="Thioredoxin-like_sf"/>
</dbReference>
<evidence type="ECO:0000256" key="6">
    <source>
        <dbReference type="ARBA" id="ARBA00023284"/>
    </source>
</evidence>
<dbReference type="GO" id="GO:0005783">
    <property type="term" value="C:endoplasmic reticulum"/>
    <property type="evidence" value="ECO:0007669"/>
    <property type="project" value="InterPro"/>
</dbReference>
<dbReference type="Proteomes" id="UP000235388">
    <property type="component" value="Unassembled WGS sequence"/>
</dbReference>
<dbReference type="Pfam" id="PF00085">
    <property type="entry name" value="Thioredoxin"/>
    <property type="match status" value="1"/>
</dbReference>
<dbReference type="EMBL" id="PGCJ01000431">
    <property type="protein sequence ID" value="PLW28815.1"/>
    <property type="molecule type" value="Genomic_DNA"/>
</dbReference>
<dbReference type="PANTHER" id="PTHR45672">
    <property type="entry name" value="PROTEIN DISULFIDE-ISOMERASE C17H9.14C-RELATED"/>
    <property type="match status" value="1"/>
</dbReference>
<dbReference type="STRING" id="200324.A0A2N5TTI1"/>
<dbReference type="Pfam" id="PF07749">
    <property type="entry name" value="ERp29"/>
    <property type="match status" value="1"/>
</dbReference>
<comment type="caution">
    <text evidence="8">The sequence shown here is derived from an EMBL/GenBank/DDBJ whole genome shotgun (WGS) entry which is preliminary data.</text>
</comment>
<reference evidence="8 9" key="1">
    <citation type="submission" date="2017-11" db="EMBL/GenBank/DDBJ databases">
        <title>De novo assembly and phasing of dikaryotic genomes from two isolates of Puccinia coronata f. sp. avenae, the causal agent of oat crown rust.</title>
        <authorList>
            <person name="Miller M.E."/>
            <person name="Zhang Y."/>
            <person name="Omidvar V."/>
            <person name="Sperschneider J."/>
            <person name="Schwessinger B."/>
            <person name="Raley C."/>
            <person name="Palmer J.M."/>
            <person name="Garnica D."/>
            <person name="Upadhyaya N."/>
            <person name="Rathjen J."/>
            <person name="Taylor J.M."/>
            <person name="Park R.F."/>
            <person name="Dodds P.N."/>
            <person name="Hirsch C.D."/>
            <person name="Kianian S.F."/>
            <person name="Figueroa M."/>
        </authorList>
    </citation>
    <scope>NUCLEOTIDE SEQUENCE [LARGE SCALE GENOMIC DNA]</scope>
    <source>
        <strain evidence="8">12NC29</strain>
    </source>
</reference>
<dbReference type="Gene3D" id="1.20.1150.12">
    <property type="entry name" value="Endoplasmic reticulum resident protein 29, C-terminal domain"/>
    <property type="match status" value="1"/>
</dbReference>
<dbReference type="OrthoDB" id="10264505at2759"/>
<evidence type="ECO:0000259" key="7">
    <source>
        <dbReference type="PROSITE" id="PS51352"/>
    </source>
</evidence>
<dbReference type="InterPro" id="IPR051063">
    <property type="entry name" value="PDI"/>
</dbReference>
<dbReference type="GO" id="GO:0006457">
    <property type="term" value="P:protein folding"/>
    <property type="evidence" value="ECO:0007669"/>
    <property type="project" value="TreeGrafter"/>
</dbReference>
<sequence>MEWEVQYCGLAPLRHCAAPTLLLSTIPLARNLRPSITSRLHIYSRLDTNMNPLNLRTALALMAGSLFLSNGVLAGLEDAKHSTKLDHANFDAQTQVPEIGTLVAFFAPWCGHCKSLLTPWDQASRAFESDRKCRIGHFDADASANRDIGSRYGVSGFPTIKFVFKDKSKAAIDYQEARSAEAIIKFLNKHCGTFRAPGGLLLPEAGRVAGLDEIAKSFLGLSTAERPSIIEKATKLASAATEKMASYYVKVMNKLASDESWLKKESERLKKLAEKGATMASDKFEELQIKQNILQAFIQVKETEEAVVDKVTGEL</sequence>
<keyword evidence="5" id="KW-0413">Isomerase</keyword>
<keyword evidence="9" id="KW-1185">Reference proteome</keyword>
<dbReference type="InterPro" id="IPR013766">
    <property type="entry name" value="Thioredoxin_domain"/>
</dbReference>
<evidence type="ECO:0000313" key="9">
    <source>
        <dbReference type="Proteomes" id="UP000235388"/>
    </source>
</evidence>
<dbReference type="InterPro" id="IPR011679">
    <property type="entry name" value="ERp29_C"/>
</dbReference>
<dbReference type="PROSITE" id="PS51352">
    <property type="entry name" value="THIOREDOXIN_2"/>
    <property type="match status" value="1"/>
</dbReference>